<sequence>MNSLNKMNLLLISFLLMLSGNSIANTVEIVKVMIEPAAHRWTFHVTLKHDDKGWDHYADGWRIVDSKGAELGYRKLWHPHEKEQPFTRSLANVLVPKGESIIFIEAHDKVHGWSKQRVRIDLKVDKGARYQIRRKTN</sequence>
<dbReference type="AlphaFoldDB" id="A0A3B1A0J8"/>
<protein>
    <submittedName>
        <fullName evidence="1">Uncharacterized protein</fullName>
    </submittedName>
</protein>
<reference evidence="1" key="1">
    <citation type="submission" date="2018-06" db="EMBL/GenBank/DDBJ databases">
        <authorList>
            <person name="Zhirakovskaya E."/>
        </authorList>
    </citation>
    <scope>NUCLEOTIDE SEQUENCE</scope>
</reference>
<organism evidence="1">
    <name type="scientific">hydrothermal vent metagenome</name>
    <dbReference type="NCBI Taxonomy" id="652676"/>
    <lineage>
        <taxon>unclassified sequences</taxon>
        <taxon>metagenomes</taxon>
        <taxon>ecological metagenomes</taxon>
    </lineage>
</organism>
<name>A0A3B1A0J8_9ZZZZ</name>
<evidence type="ECO:0000313" key="1">
    <source>
        <dbReference type="EMBL" id="VAW95070.1"/>
    </source>
</evidence>
<accession>A0A3B1A0J8</accession>
<gene>
    <name evidence="1" type="ORF">MNBD_GAMMA21-1626</name>
</gene>
<proteinExistence type="predicted"/>
<dbReference type="EMBL" id="UOFR01000031">
    <property type="protein sequence ID" value="VAW95070.1"/>
    <property type="molecule type" value="Genomic_DNA"/>
</dbReference>